<gene>
    <name evidence="2" type="ORF">FCL42_11235</name>
</gene>
<proteinExistence type="predicted"/>
<organism evidence="2 3">
    <name type="scientific">Ferrimonas aestuarii</name>
    <dbReference type="NCBI Taxonomy" id="2569539"/>
    <lineage>
        <taxon>Bacteria</taxon>
        <taxon>Pseudomonadati</taxon>
        <taxon>Pseudomonadota</taxon>
        <taxon>Gammaproteobacteria</taxon>
        <taxon>Alteromonadales</taxon>
        <taxon>Ferrimonadaceae</taxon>
        <taxon>Ferrimonas</taxon>
    </lineage>
</organism>
<feature type="region of interest" description="Disordered" evidence="1">
    <location>
        <begin position="47"/>
        <end position="69"/>
    </location>
</feature>
<accession>A0A4U1BMY9</accession>
<evidence type="ECO:0000256" key="1">
    <source>
        <dbReference type="SAM" id="MobiDB-lite"/>
    </source>
</evidence>
<dbReference type="Proteomes" id="UP000305675">
    <property type="component" value="Unassembled WGS sequence"/>
</dbReference>
<reference evidence="2 3" key="1">
    <citation type="submission" date="2019-04" db="EMBL/GenBank/DDBJ databases">
        <authorList>
            <person name="Hwang J.C."/>
        </authorList>
    </citation>
    <scope>NUCLEOTIDE SEQUENCE [LARGE SCALE GENOMIC DNA]</scope>
    <source>
        <strain evidence="2 3">IMCC35002</strain>
    </source>
</reference>
<dbReference type="RefSeq" id="WP_136863517.1">
    <property type="nucleotide sequence ID" value="NZ_SWCJ01000007.1"/>
</dbReference>
<dbReference type="EMBL" id="SWCJ01000007">
    <property type="protein sequence ID" value="TKB54717.1"/>
    <property type="molecule type" value="Genomic_DNA"/>
</dbReference>
<comment type="caution">
    <text evidence="2">The sequence shown here is derived from an EMBL/GenBank/DDBJ whole genome shotgun (WGS) entry which is preliminary data.</text>
</comment>
<name>A0A4U1BMY9_9GAMM</name>
<evidence type="ECO:0000313" key="2">
    <source>
        <dbReference type="EMBL" id="TKB54717.1"/>
    </source>
</evidence>
<protein>
    <submittedName>
        <fullName evidence="2">Uncharacterized protein</fullName>
    </submittedName>
</protein>
<dbReference type="AlphaFoldDB" id="A0A4U1BMY9"/>
<sequence>MPLWLLTTLTLQANFQLVMPESLQVEALLQPQADARSDRQISVREIQSTPMPLPSAPKRAKANTPPSTRTYIQVDYL</sequence>
<evidence type="ECO:0000313" key="3">
    <source>
        <dbReference type="Proteomes" id="UP000305675"/>
    </source>
</evidence>
<keyword evidence="3" id="KW-1185">Reference proteome</keyword>